<evidence type="ECO:0000256" key="1">
    <source>
        <dbReference type="SAM" id="MobiDB-lite"/>
    </source>
</evidence>
<name>A0A401RS10_CHIPU</name>
<gene>
    <name evidence="2" type="ORF">chiPu_0000104</name>
</gene>
<evidence type="ECO:0000313" key="2">
    <source>
        <dbReference type="EMBL" id="GCC20927.1"/>
    </source>
</evidence>
<keyword evidence="3" id="KW-1185">Reference proteome</keyword>
<proteinExistence type="predicted"/>
<comment type="caution">
    <text evidence="2">The sequence shown here is derived from an EMBL/GenBank/DDBJ whole genome shotgun (WGS) entry which is preliminary data.</text>
</comment>
<feature type="compositionally biased region" description="Basic and acidic residues" evidence="1">
    <location>
        <begin position="58"/>
        <end position="67"/>
    </location>
</feature>
<feature type="region of interest" description="Disordered" evidence="1">
    <location>
        <begin position="37"/>
        <end position="67"/>
    </location>
</feature>
<sequence length="67" mass="7361">MKRSPMMGAVPSATRALTEPSVVESVKAVVTQQPRACGRGERARAGFCPDPSRPFRVRVTEPKQKHQ</sequence>
<reference evidence="2 3" key="1">
    <citation type="journal article" date="2018" name="Nat. Ecol. Evol.">
        <title>Shark genomes provide insights into elasmobranch evolution and the origin of vertebrates.</title>
        <authorList>
            <person name="Hara Y"/>
            <person name="Yamaguchi K"/>
            <person name="Onimaru K"/>
            <person name="Kadota M"/>
            <person name="Koyanagi M"/>
            <person name="Keeley SD"/>
            <person name="Tatsumi K"/>
            <person name="Tanaka K"/>
            <person name="Motone F"/>
            <person name="Kageyama Y"/>
            <person name="Nozu R"/>
            <person name="Adachi N"/>
            <person name="Nishimura O"/>
            <person name="Nakagawa R"/>
            <person name="Tanegashima C"/>
            <person name="Kiyatake I"/>
            <person name="Matsumoto R"/>
            <person name="Murakumo K"/>
            <person name="Nishida K"/>
            <person name="Terakita A"/>
            <person name="Kuratani S"/>
            <person name="Sato K"/>
            <person name="Hyodo S Kuraku.S."/>
        </authorList>
    </citation>
    <scope>NUCLEOTIDE SEQUENCE [LARGE SCALE GENOMIC DNA]</scope>
</reference>
<protein>
    <submittedName>
        <fullName evidence="2">Uncharacterized protein</fullName>
    </submittedName>
</protein>
<dbReference type="EMBL" id="BEZZ01000002">
    <property type="protein sequence ID" value="GCC20927.1"/>
    <property type="molecule type" value="Genomic_DNA"/>
</dbReference>
<evidence type="ECO:0000313" key="3">
    <source>
        <dbReference type="Proteomes" id="UP000287033"/>
    </source>
</evidence>
<accession>A0A401RS10</accession>
<dbReference type="Proteomes" id="UP000287033">
    <property type="component" value="Unassembled WGS sequence"/>
</dbReference>
<dbReference type="AlphaFoldDB" id="A0A401RS10"/>
<organism evidence="2 3">
    <name type="scientific">Chiloscyllium punctatum</name>
    <name type="common">Brownbanded bambooshark</name>
    <name type="synonym">Hemiscyllium punctatum</name>
    <dbReference type="NCBI Taxonomy" id="137246"/>
    <lineage>
        <taxon>Eukaryota</taxon>
        <taxon>Metazoa</taxon>
        <taxon>Chordata</taxon>
        <taxon>Craniata</taxon>
        <taxon>Vertebrata</taxon>
        <taxon>Chondrichthyes</taxon>
        <taxon>Elasmobranchii</taxon>
        <taxon>Galeomorphii</taxon>
        <taxon>Galeoidea</taxon>
        <taxon>Orectolobiformes</taxon>
        <taxon>Hemiscylliidae</taxon>
        <taxon>Chiloscyllium</taxon>
    </lineage>
</organism>